<keyword evidence="6 7" id="KW-0804">Transcription</keyword>
<dbReference type="PANTHER" id="PTHR34701:SF1">
    <property type="entry name" value="TRANSCRIPTIONAL REGULATOR MRAZ"/>
    <property type="match status" value="1"/>
</dbReference>
<dbReference type="PANTHER" id="PTHR34701">
    <property type="entry name" value="TRANSCRIPTIONAL REGULATOR MRAZ"/>
    <property type="match status" value="1"/>
</dbReference>
<keyword evidence="2 7" id="KW-0963">Cytoplasm</keyword>
<dbReference type="AlphaFoldDB" id="A0A6N6M5N4"/>
<dbReference type="HAMAP" id="MF_01008">
    <property type="entry name" value="MraZ"/>
    <property type="match status" value="1"/>
</dbReference>
<dbReference type="InterPro" id="IPR035642">
    <property type="entry name" value="MraZ_N"/>
</dbReference>
<name>A0A6N6M5N4_9FLAO</name>
<sequence>MANFIGEYHCKVDTKGRFMMPSGLKKQLDPAAQEKFVINRGFEGCLVLYPMNEWEKETQKFEKLNLFVAKNRKFYRQFHNGATQLLLDGTGRLLLPRTLAKSAEISKEIVLFAYANRIEVWAKDRYEEVMEEDMDDFASLAEDVMGELDDKTDE</sequence>
<evidence type="ECO:0000313" key="10">
    <source>
        <dbReference type="Proteomes" id="UP000435357"/>
    </source>
</evidence>
<dbReference type="InterPro" id="IPR020603">
    <property type="entry name" value="MraZ_dom"/>
</dbReference>
<dbReference type="NCBIfam" id="TIGR00242">
    <property type="entry name" value="division/cell wall cluster transcriptional repressor MraZ"/>
    <property type="match status" value="1"/>
</dbReference>
<dbReference type="EMBL" id="WACR01000010">
    <property type="protein sequence ID" value="KAB1062876.1"/>
    <property type="molecule type" value="Genomic_DNA"/>
</dbReference>
<keyword evidence="5 7" id="KW-0238">DNA-binding</keyword>
<comment type="subcellular location">
    <subcellularLocation>
        <location evidence="7">Cytoplasm</location>
        <location evidence="7">Nucleoid</location>
    </subcellularLocation>
</comment>
<dbReference type="GO" id="GO:2000143">
    <property type="term" value="P:negative regulation of DNA-templated transcription initiation"/>
    <property type="evidence" value="ECO:0007669"/>
    <property type="project" value="TreeGrafter"/>
</dbReference>
<evidence type="ECO:0000256" key="2">
    <source>
        <dbReference type="ARBA" id="ARBA00022490"/>
    </source>
</evidence>
<keyword evidence="3" id="KW-0677">Repeat</keyword>
<evidence type="ECO:0000259" key="8">
    <source>
        <dbReference type="PROSITE" id="PS51740"/>
    </source>
</evidence>
<dbReference type="CDD" id="cd16320">
    <property type="entry name" value="MraZ_N"/>
    <property type="match status" value="1"/>
</dbReference>
<evidence type="ECO:0000256" key="3">
    <source>
        <dbReference type="ARBA" id="ARBA00022737"/>
    </source>
</evidence>
<organism evidence="9 10">
    <name type="scientific">Salibacter halophilus</name>
    <dbReference type="NCBI Taxonomy" id="1803916"/>
    <lineage>
        <taxon>Bacteria</taxon>
        <taxon>Pseudomonadati</taxon>
        <taxon>Bacteroidota</taxon>
        <taxon>Flavobacteriia</taxon>
        <taxon>Flavobacteriales</taxon>
        <taxon>Salibacteraceae</taxon>
        <taxon>Salibacter</taxon>
    </lineage>
</organism>
<reference evidence="9 10" key="1">
    <citation type="submission" date="2019-09" db="EMBL/GenBank/DDBJ databases">
        <title>Genomes of Cryomorphaceae.</title>
        <authorList>
            <person name="Bowman J.P."/>
        </authorList>
    </citation>
    <scope>NUCLEOTIDE SEQUENCE [LARGE SCALE GENOMIC DNA]</scope>
    <source>
        <strain evidence="9 10">KCTC 52047</strain>
    </source>
</reference>
<dbReference type="OrthoDB" id="9807753at2"/>
<dbReference type="InterPro" id="IPR007159">
    <property type="entry name" value="SpoVT-AbrB_dom"/>
</dbReference>
<keyword evidence="10" id="KW-1185">Reference proteome</keyword>
<dbReference type="CDD" id="cd16321">
    <property type="entry name" value="MraZ_C"/>
    <property type="match status" value="1"/>
</dbReference>
<feature type="domain" description="SpoVT-AbrB" evidence="8">
    <location>
        <begin position="82"/>
        <end position="125"/>
    </location>
</feature>
<dbReference type="GO" id="GO:0000976">
    <property type="term" value="F:transcription cis-regulatory region binding"/>
    <property type="evidence" value="ECO:0007669"/>
    <property type="project" value="TreeGrafter"/>
</dbReference>
<evidence type="ECO:0000256" key="4">
    <source>
        <dbReference type="ARBA" id="ARBA00023015"/>
    </source>
</evidence>
<dbReference type="InterPro" id="IPR038619">
    <property type="entry name" value="MraZ_sf"/>
</dbReference>
<dbReference type="InterPro" id="IPR035644">
    <property type="entry name" value="MraZ_C"/>
</dbReference>
<evidence type="ECO:0000256" key="7">
    <source>
        <dbReference type="HAMAP-Rule" id="MF_01008"/>
    </source>
</evidence>
<dbReference type="GO" id="GO:0009295">
    <property type="term" value="C:nucleoid"/>
    <property type="evidence" value="ECO:0007669"/>
    <property type="project" value="UniProtKB-SubCell"/>
</dbReference>
<dbReference type="GO" id="GO:0005737">
    <property type="term" value="C:cytoplasm"/>
    <property type="evidence" value="ECO:0007669"/>
    <property type="project" value="UniProtKB-UniRule"/>
</dbReference>
<dbReference type="RefSeq" id="WP_151169538.1">
    <property type="nucleotide sequence ID" value="NZ_WACR01000010.1"/>
</dbReference>
<proteinExistence type="inferred from homology"/>
<accession>A0A6N6M5N4</accession>
<comment type="subunit">
    <text evidence="7">Forms oligomers.</text>
</comment>
<comment type="caution">
    <text evidence="9">The sequence shown here is derived from an EMBL/GenBank/DDBJ whole genome shotgun (WGS) entry which is preliminary data.</text>
</comment>
<dbReference type="PROSITE" id="PS51740">
    <property type="entry name" value="SPOVT_ABRB"/>
    <property type="match status" value="2"/>
</dbReference>
<feature type="domain" description="SpoVT-AbrB" evidence="8">
    <location>
        <begin position="7"/>
        <end position="53"/>
    </location>
</feature>
<evidence type="ECO:0000256" key="5">
    <source>
        <dbReference type="ARBA" id="ARBA00023125"/>
    </source>
</evidence>
<dbReference type="Gene3D" id="3.40.1550.20">
    <property type="entry name" value="Transcriptional regulator MraZ domain"/>
    <property type="match status" value="1"/>
</dbReference>
<comment type="similarity">
    <text evidence="7">Belongs to the MraZ family.</text>
</comment>
<dbReference type="SUPFAM" id="SSF89447">
    <property type="entry name" value="AbrB/MazE/MraZ-like"/>
    <property type="match status" value="1"/>
</dbReference>
<dbReference type="Proteomes" id="UP000435357">
    <property type="component" value="Unassembled WGS sequence"/>
</dbReference>
<evidence type="ECO:0000256" key="1">
    <source>
        <dbReference type="ARBA" id="ARBA00013860"/>
    </source>
</evidence>
<dbReference type="GO" id="GO:0003700">
    <property type="term" value="F:DNA-binding transcription factor activity"/>
    <property type="evidence" value="ECO:0007669"/>
    <property type="project" value="UniProtKB-UniRule"/>
</dbReference>
<dbReference type="Pfam" id="PF02381">
    <property type="entry name" value="MraZ"/>
    <property type="match status" value="2"/>
</dbReference>
<evidence type="ECO:0000256" key="6">
    <source>
        <dbReference type="ARBA" id="ARBA00023163"/>
    </source>
</evidence>
<gene>
    <name evidence="7 9" type="primary">mraZ</name>
    <name evidence="9" type="ORF">F3059_11865</name>
</gene>
<dbReference type="InterPro" id="IPR037914">
    <property type="entry name" value="SpoVT-AbrB_sf"/>
</dbReference>
<evidence type="ECO:0000313" key="9">
    <source>
        <dbReference type="EMBL" id="KAB1062876.1"/>
    </source>
</evidence>
<protein>
    <recommendedName>
        <fullName evidence="1 7">Transcriptional regulator MraZ</fullName>
    </recommendedName>
</protein>
<dbReference type="InterPro" id="IPR003444">
    <property type="entry name" value="MraZ"/>
</dbReference>
<keyword evidence="4 7" id="KW-0805">Transcription regulation</keyword>